<feature type="transmembrane region" description="Helical" evidence="12">
    <location>
        <begin position="58"/>
        <end position="81"/>
    </location>
</feature>
<dbReference type="Gene3D" id="1.20.1110.10">
    <property type="entry name" value="Calcium-transporting ATPase, transmembrane domain"/>
    <property type="match status" value="2"/>
</dbReference>
<dbReference type="InterPro" id="IPR001757">
    <property type="entry name" value="P_typ_ATPase"/>
</dbReference>
<feature type="transmembrane region" description="Helical" evidence="12">
    <location>
        <begin position="87"/>
        <end position="103"/>
    </location>
</feature>
<dbReference type="Proteomes" id="UP000177690">
    <property type="component" value="Unassembled WGS sequence"/>
</dbReference>
<feature type="transmembrane region" description="Helical" evidence="12">
    <location>
        <begin position="247"/>
        <end position="270"/>
    </location>
</feature>
<dbReference type="Gene3D" id="3.40.1110.10">
    <property type="entry name" value="Calcium-transporting ATPase, cytoplasmic domain N"/>
    <property type="match status" value="1"/>
</dbReference>
<dbReference type="InterPro" id="IPR018303">
    <property type="entry name" value="ATPase_P-typ_P_site"/>
</dbReference>
<dbReference type="GO" id="GO:0036376">
    <property type="term" value="P:sodium ion export across plasma membrane"/>
    <property type="evidence" value="ECO:0007669"/>
    <property type="project" value="TreeGrafter"/>
</dbReference>
<keyword evidence="11 12" id="KW-0472">Membrane</keyword>
<dbReference type="AlphaFoldDB" id="A0A1G1ZU55"/>
<dbReference type="InterPro" id="IPR023299">
    <property type="entry name" value="ATPase_P-typ_cyto_dom_N"/>
</dbReference>
<dbReference type="SMART" id="SM00831">
    <property type="entry name" value="Cation_ATPase_N"/>
    <property type="match status" value="1"/>
</dbReference>
<dbReference type="SUPFAM" id="SSF81660">
    <property type="entry name" value="Metal cation-transporting ATPase, ATP-binding domain N"/>
    <property type="match status" value="1"/>
</dbReference>
<protein>
    <recommendedName>
        <fullName evidence="13">Cation-transporting P-type ATPase N-terminal domain-containing protein</fullName>
    </recommendedName>
</protein>
<dbReference type="PROSITE" id="PS00154">
    <property type="entry name" value="ATPASE_E1_E2"/>
    <property type="match status" value="1"/>
</dbReference>
<evidence type="ECO:0000256" key="7">
    <source>
        <dbReference type="ARBA" id="ARBA00022840"/>
    </source>
</evidence>
<dbReference type="SUPFAM" id="SSF56784">
    <property type="entry name" value="HAD-like"/>
    <property type="match status" value="1"/>
</dbReference>
<evidence type="ECO:0000256" key="2">
    <source>
        <dbReference type="ARBA" id="ARBA00005675"/>
    </source>
</evidence>
<dbReference type="InterPro" id="IPR004014">
    <property type="entry name" value="ATPase_P-typ_cation-transptr_N"/>
</dbReference>
<dbReference type="GO" id="GO:0005886">
    <property type="term" value="C:plasma membrane"/>
    <property type="evidence" value="ECO:0007669"/>
    <property type="project" value="UniProtKB-SubCell"/>
</dbReference>
<dbReference type="Gene3D" id="2.70.150.10">
    <property type="entry name" value="Calcium-transporting ATPase, cytoplasmic transduction domain A"/>
    <property type="match status" value="1"/>
</dbReference>
<dbReference type="InterPro" id="IPR050510">
    <property type="entry name" value="Cation_transp_ATPase_P-type"/>
</dbReference>
<keyword evidence="3" id="KW-1003">Cell membrane</keyword>
<dbReference type="SUPFAM" id="SSF81665">
    <property type="entry name" value="Calcium ATPase, transmembrane domain M"/>
    <property type="match status" value="1"/>
</dbReference>
<dbReference type="InterPro" id="IPR044492">
    <property type="entry name" value="P_typ_ATPase_HD_dom"/>
</dbReference>
<name>A0A1G1ZU55_9BACT</name>
<evidence type="ECO:0000256" key="4">
    <source>
        <dbReference type="ARBA" id="ARBA00022553"/>
    </source>
</evidence>
<dbReference type="GO" id="GO:0005524">
    <property type="term" value="F:ATP binding"/>
    <property type="evidence" value="ECO:0007669"/>
    <property type="project" value="UniProtKB-KW"/>
</dbReference>
<dbReference type="GO" id="GO:0016887">
    <property type="term" value="F:ATP hydrolysis activity"/>
    <property type="evidence" value="ECO:0007669"/>
    <property type="project" value="InterPro"/>
</dbReference>
<dbReference type="EMBL" id="MHJL01000007">
    <property type="protein sequence ID" value="OGY68102.1"/>
    <property type="molecule type" value="Genomic_DNA"/>
</dbReference>
<evidence type="ECO:0000256" key="9">
    <source>
        <dbReference type="ARBA" id="ARBA00022967"/>
    </source>
</evidence>
<evidence type="ECO:0000256" key="3">
    <source>
        <dbReference type="ARBA" id="ARBA00022475"/>
    </source>
</evidence>
<dbReference type="InterPro" id="IPR008250">
    <property type="entry name" value="ATPase_P-typ_transduc_dom_A_sf"/>
</dbReference>
<dbReference type="Pfam" id="PF00689">
    <property type="entry name" value="Cation_ATPase_C"/>
    <property type="match status" value="1"/>
</dbReference>
<dbReference type="PRINTS" id="PR00119">
    <property type="entry name" value="CATATPASE"/>
</dbReference>
<feature type="transmembrane region" description="Helical" evidence="12">
    <location>
        <begin position="694"/>
        <end position="717"/>
    </location>
</feature>
<dbReference type="InterPro" id="IPR023298">
    <property type="entry name" value="ATPase_P-typ_TM_dom_sf"/>
</dbReference>
<proteinExistence type="inferred from homology"/>
<dbReference type="Gene3D" id="3.40.50.1000">
    <property type="entry name" value="HAD superfamily/HAD-like"/>
    <property type="match status" value="1"/>
</dbReference>
<evidence type="ECO:0000256" key="8">
    <source>
        <dbReference type="ARBA" id="ARBA00022842"/>
    </source>
</evidence>
<keyword evidence="10 12" id="KW-1133">Transmembrane helix</keyword>
<dbReference type="GO" id="GO:1990573">
    <property type="term" value="P:potassium ion import across plasma membrane"/>
    <property type="evidence" value="ECO:0007669"/>
    <property type="project" value="TreeGrafter"/>
</dbReference>
<dbReference type="Pfam" id="PF13246">
    <property type="entry name" value="Cation_ATPase"/>
    <property type="match status" value="1"/>
</dbReference>
<evidence type="ECO:0000313" key="15">
    <source>
        <dbReference type="Proteomes" id="UP000177690"/>
    </source>
</evidence>
<dbReference type="InterPro" id="IPR006068">
    <property type="entry name" value="ATPase_P-typ_cation-transptr_C"/>
</dbReference>
<keyword evidence="4" id="KW-0597">Phosphoprotein</keyword>
<feature type="domain" description="Cation-transporting P-type ATPase N-terminal" evidence="13">
    <location>
        <begin position="10"/>
        <end position="83"/>
    </location>
</feature>
<comment type="caution">
    <text evidence="14">The sequence shown here is derived from an EMBL/GenBank/DDBJ whole genome shotgun (WGS) entry which is preliminary data.</text>
</comment>
<feature type="transmembrane region" description="Helical" evidence="12">
    <location>
        <begin position="664"/>
        <end position="688"/>
    </location>
</feature>
<organism evidence="14 15">
    <name type="scientific">Candidatus Harrisonbacteria bacterium RIFCSPLOWO2_02_FULL_41_13b</name>
    <dbReference type="NCBI Taxonomy" id="1798409"/>
    <lineage>
        <taxon>Bacteria</taxon>
        <taxon>Candidatus Harrisoniibacteriota</taxon>
    </lineage>
</organism>
<dbReference type="GO" id="GO:1902600">
    <property type="term" value="P:proton transmembrane transport"/>
    <property type="evidence" value="ECO:0007669"/>
    <property type="project" value="TreeGrafter"/>
</dbReference>
<comment type="subcellular location">
    <subcellularLocation>
        <location evidence="1">Cell membrane</location>
        <topology evidence="1">Multi-pass membrane protein</topology>
    </subcellularLocation>
</comment>
<gene>
    <name evidence="14" type="ORF">A3I24_02395</name>
</gene>
<dbReference type="PANTHER" id="PTHR43294:SF21">
    <property type="entry name" value="CATION TRANSPORTING ATPASE"/>
    <property type="match status" value="1"/>
</dbReference>
<keyword evidence="5 12" id="KW-0812">Transmembrane</keyword>
<dbReference type="InterPro" id="IPR036412">
    <property type="entry name" value="HAD-like_sf"/>
</dbReference>
<evidence type="ECO:0000256" key="1">
    <source>
        <dbReference type="ARBA" id="ARBA00004651"/>
    </source>
</evidence>
<dbReference type="PRINTS" id="PR00120">
    <property type="entry name" value="HATPASE"/>
</dbReference>
<accession>A0A1G1ZU55</accession>
<dbReference type="InterPro" id="IPR023214">
    <property type="entry name" value="HAD_sf"/>
</dbReference>
<dbReference type="Pfam" id="PF00690">
    <property type="entry name" value="Cation_ATPase_N"/>
    <property type="match status" value="1"/>
</dbReference>
<feature type="transmembrane region" description="Helical" evidence="12">
    <location>
        <begin position="802"/>
        <end position="823"/>
    </location>
</feature>
<evidence type="ECO:0000256" key="11">
    <source>
        <dbReference type="ARBA" id="ARBA00023136"/>
    </source>
</evidence>
<dbReference type="SUPFAM" id="SSF81653">
    <property type="entry name" value="Calcium ATPase, transduction domain A"/>
    <property type="match status" value="1"/>
</dbReference>
<feature type="transmembrane region" description="Helical" evidence="12">
    <location>
        <begin position="276"/>
        <end position="302"/>
    </location>
</feature>
<dbReference type="SFLD" id="SFLDF00027">
    <property type="entry name" value="p-type_atpase"/>
    <property type="match status" value="1"/>
</dbReference>
<dbReference type="GO" id="GO:0006883">
    <property type="term" value="P:intracellular sodium ion homeostasis"/>
    <property type="evidence" value="ECO:0007669"/>
    <property type="project" value="TreeGrafter"/>
</dbReference>
<dbReference type="STRING" id="1798409.A3I24_02395"/>
<dbReference type="GO" id="GO:0005391">
    <property type="term" value="F:P-type sodium:potassium-exchanging transporter activity"/>
    <property type="evidence" value="ECO:0007669"/>
    <property type="project" value="TreeGrafter"/>
</dbReference>
<keyword evidence="9" id="KW-1278">Translocase</keyword>
<evidence type="ECO:0000256" key="5">
    <source>
        <dbReference type="ARBA" id="ARBA00022692"/>
    </source>
</evidence>
<dbReference type="GO" id="GO:0030007">
    <property type="term" value="P:intracellular potassium ion homeostasis"/>
    <property type="evidence" value="ECO:0007669"/>
    <property type="project" value="TreeGrafter"/>
</dbReference>
<dbReference type="Pfam" id="PF08282">
    <property type="entry name" value="Hydrolase_3"/>
    <property type="match status" value="1"/>
</dbReference>
<reference evidence="14 15" key="1">
    <citation type="journal article" date="2016" name="Nat. Commun.">
        <title>Thousands of microbial genomes shed light on interconnected biogeochemical processes in an aquifer system.</title>
        <authorList>
            <person name="Anantharaman K."/>
            <person name="Brown C.T."/>
            <person name="Hug L.A."/>
            <person name="Sharon I."/>
            <person name="Castelle C.J."/>
            <person name="Probst A.J."/>
            <person name="Thomas B.C."/>
            <person name="Singh A."/>
            <person name="Wilkins M.J."/>
            <person name="Karaoz U."/>
            <person name="Brodie E.L."/>
            <person name="Williams K.H."/>
            <person name="Hubbard S.S."/>
            <person name="Banfield J.F."/>
        </authorList>
    </citation>
    <scope>NUCLEOTIDE SEQUENCE [LARGE SCALE GENOMIC DNA]</scope>
</reference>
<evidence type="ECO:0000313" key="14">
    <source>
        <dbReference type="EMBL" id="OGY68102.1"/>
    </source>
</evidence>
<evidence type="ECO:0000259" key="13">
    <source>
        <dbReference type="SMART" id="SM00831"/>
    </source>
</evidence>
<evidence type="ECO:0000256" key="10">
    <source>
        <dbReference type="ARBA" id="ARBA00022989"/>
    </source>
</evidence>
<dbReference type="FunFam" id="2.70.150.10:FF:000160">
    <property type="entry name" value="Sarcoplasmic/endoplasmic reticulum calcium ATPase 1"/>
    <property type="match status" value="1"/>
</dbReference>
<dbReference type="SFLD" id="SFLDS00003">
    <property type="entry name" value="Haloacid_Dehalogenase"/>
    <property type="match status" value="1"/>
</dbReference>
<sequence>MITKDILSRSFWALPKHEVLDILETSFDGLVEEDAKERQGIFGKNILLKRTRTAALQIFLRQFESPLIFLLLIAVAITGFLQDYKDAVFIGLAVAINVALGFYQENKAESVIAHIQSYVREKAKVFRNNQELEIDAEELTPGDIVHVTQGDRVPADCRLIYINDLMVDESILTGESLPSVKTTEPSSFKAVLGDQRSMIFKGTSVVQGFANVVVCRTGLNTELGKIASLVAAAEKEKTPLQLAISRFALKASIFLIFLTTVIFFTGIALGKSMLEMFLTSVAIAVAAVPEGLPVAMTVILAIGVQRLAERRGVVRKLLAAETLGSTSIILTDKTGTLTEAKMSLSLVECFASTCDRDDLLKFALLNSDVVIENPREHPENWRIIGRPLEAAMVSSAAGYGVLLPKLRKENKIIDSLPFNSSNKFSASLLEHADYHLLTMFGAPEILLKFSDLPAEEKKRINHEINKLATSGERVLAIATKRFTPESEIFLRDKKTYNDINFLGIVAFRDPVRPHVRDVIERVKEAGVKVVIVTGDHQGTAEAVAREVGLAARPDEIINGAELDALTEDELKMKLPILKIVSRVSPEGKVRIAKGYKALGETVAMTGDGLNDAASLKEADIGIAMGSGADVAKDVSDLVLLDNDFSTIVTAIEEGRRILENIRKVIVYLMSSIFDELILIGAALAFGVALPLNALQILFINFVTDSFPAMGLAFEDHIDYLMTKRRKASLNLFDKEMRLLTLTIGIPTSLMLFVIYWGLLKYGLDPAEVKTFIFAAFGTYSLFLIFSVRSLRKPIFTYNPFSNFYLLGAVFFSAGFIVASIYWIPLQQLLGNVALSPLWLVGVAGVGLINIIAVETGKFFIRKKANL</sequence>
<keyword evidence="6" id="KW-0547">Nucleotide-binding</keyword>
<dbReference type="PANTHER" id="PTHR43294">
    <property type="entry name" value="SODIUM/POTASSIUM-TRANSPORTING ATPASE SUBUNIT ALPHA"/>
    <property type="match status" value="1"/>
</dbReference>
<feature type="transmembrane region" description="Helical" evidence="12">
    <location>
        <begin position="835"/>
        <end position="853"/>
    </location>
</feature>
<dbReference type="NCBIfam" id="TIGR01494">
    <property type="entry name" value="ATPase_P-type"/>
    <property type="match status" value="3"/>
</dbReference>
<feature type="transmembrane region" description="Helical" evidence="12">
    <location>
        <begin position="770"/>
        <end position="790"/>
    </location>
</feature>
<keyword evidence="7" id="KW-0067">ATP-binding</keyword>
<dbReference type="InterPro" id="IPR059000">
    <property type="entry name" value="ATPase_P-type_domA"/>
</dbReference>
<comment type="similarity">
    <text evidence="2">Belongs to the cation transport ATPase (P-type) (TC 3.A.3) family. Type IIA subfamily.</text>
</comment>
<keyword evidence="8" id="KW-0460">Magnesium</keyword>
<feature type="transmembrane region" description="Helical" evidence="12">
    <location>
        <begin position="738"/>
        <end position="758"/>
    </location>
</feature>
<dbReference type="SFLD" id="SFLDG00002">
    <property type="entry name" value="C1.7:_P-type_atpase_like"/>
    <property type="match status" value="1"/>
</dbReference>
<dbReference type="Pfam" id="PF00122">
    <property type="entry name" value="E1-E2_ATPase"/>
    <property type="match status" value="1"/>
</dbReference>
<evidence type="ECO:0000256" key="6">
    <source>
        <dbReference type="ARBA" id="ARBA00022741"/>
    </source>
</evidence>
<evidence type="ECO:0000256" key="12">
    <source>
        <dbReference type="SAM" id="Phobius"/>
    </source>
</evidence>